<proteinExistence type="predicted"/>
<dbReference type="GO" id="GO:0005886">
    <property type="term" value="C:plasma membrane"/>
    <property type="evidence" value="ECO:0007669"/>
    <property type="project" value="UniProtKB-SubCell"/>
</dbReference>
<keyword evidence="2 6" id="KW-0812">Transmembrane</keyword>
<dbReference type="SUPFAM" id="SSF144083">
    <property type="entry name" value="Magnesium transport protein CorA, transmembrane region"/>
    <property type="match status" value="1"/>
</dbReference>
<organism evidence="7 8">
    <name type="scientific">Amanita muscaria (strain Koide BX008)</name>
    <dbReference type="NCBI Taxonomy" id="946122"/>
    <lineage>
        <taxon>Eukaryota</taxon>
        <taxon>Fungi</taxon>
        <taxon>Dikarya</taxon>
        <taxon>Basidiomycota</taxon>
        <taxon>Agaricomycotina</taxon>
        <taxon>Agaricomycetes</taxon>
        <taxon>Agaricomycetidae</taxon>
        <taxon>Agaricales</taxon>
        <taxon>Pluteineae</taxon>
        <taxon>Amanitaceae</taxon>
        <taxon>Amanita</taxon>
    </lineage>
</organism>
<dbReference type="InterPro" id="IPR045863">
    <property type="entry name" value="CorA_TM1_TM2"/>
</dbReference>
<evidence type="ECO:0000256" key="6">
    <source>
        <dbReference type="SAM" id="Phobius"/>
    </source>
</evidence>
<evidence type="ECO:0000256" key="2">
    <source>
        <dbReference type="ARBA" id="ARBA00022692"/>
    </source>
</evidence>
<gene>
    <name evidence="7" type="ORF">M378DRAFT_131254</name>
</gene>
<keyword evidence="4 6" id="KW-0472">Membrane</keyword>
<dbReference type="HOGENOM" id="CLU_018401_0_0_1"/>
<dbReference type="Gene3D" id="1.20.58.340">
    <property type="entry name" value="Magnesium transport protein CorA, transmembrane region"/>
    <property type="match status" value="1"/>
</dbReference>
<feature type="region of interest" description="Disordered" evidence="5">
    <location>
        <begin position="1"/>
        <end position="29"/>
    </location>
</feature>
<keyword evidence="3 6" id="KW-1133">Transmembrane helix</keyword>
<sequence>MKGSAVIDTHDLERLHPIPTPRHRHATPSGPWPFLDLLDAVPEETIEPRPQSGKCRHNNEVIQCKACLEGYPQSLFPNWTMSQQQKSLIAGINQTDHRCTLISVELATKQDGQPFSTALRINVDQKCYELALTTLREMLTRTVKVRAIFVDGISGCTLKMLGTLYDIEPFFWSSSLGWTPSRFQESLDPVTKSDHITLTLRFVRKIPKPQQPSRNHGRRTSNSQDPIIDVHKPLVLDRSALQPDLLAFHMIRSQTTSTIISYHSSEKYGSTTADELCERLQLVGRSVYWAKIFEANPDPTFVVVSMLWYCVYAWDEATQELYAEICRLEAVIMKTLELTSITNHLHAISAHLLYYISLLADFRKAVCFVRDTPNPAVKDVYQTEDMDNAMKVECDHLLHQISRIEKDCKMQELRLANMMNLGYSRLNIYDSKQTTHLTEASLRDSKAMKQIAYLTMVFLPATFTTAVFSMNVDEINPGSAPHLWHYFVTALPLTLFTMWLVGVMQLPFIAEQKSAIEGTGEQRKTVNPYKWSRLWWPIILLKTSLTDEAENKRLRGLEYQ</sequence>
<protein>
    <submittedName>
        <fullName evidence="7">Uncharacterized protein</fullName>
    </submittedName>
</protein>
<evidence type="ECO:0000256" key="1">
    <source>
        <dbReference type="ARBA" id="ARBA00004651"/>
    </source>
</evidence>
<dbReference type="EMBL" id="KN818310">
    <property type="protein sequence ID" value="KIL59755.1"/>
    <property type="molecule type" value="Genomic_DNA"/>
</dbReference>
<evidence type="ECO:0000313" key="7">
    <source>
        <dbReference type="EMBL" id="KIL59755.1"/>
    </source>
</evidence>
<dbReference type="PANTHER" id="PTHR46494">
    <property type="entry name" value="CORA FAMILY METAL ION TRANSPORTER (EUROFUNG)"/>
    <property type="match status" value="1"/>
</dbReference>
<dbReference type="InParanoid" id="A0A0C2SAB4"/>
<dbReference type="AlphaFoldDB" id="A0A0C2SAB4"/>
<evidence type="ECO:0000256" key="3">
    <source>
        <dbReference type="ARBA" id="ARBA00022989"/>
    </source>
</evidence>
<accession>A0A0C2SAB4</accession>
<name>A0A0C2SAB4_AMAMK</name>
<dbReference type="PANTHER" id="PTHR46494:SF1">
    <property type="entry name" value="CORA FAMILY METAL ION TRANSPORTER (EUROFUNG)"/>
    <property type="match status" value="1"/>
</dbReference>
<evidence type="ECO:0000256" key="5">
    <source>
        <dbReference type="SAM" id="MobiDB-lite"/>
    </source>
</evidence>
<dbReference type="InterPro" id="IPR002523">
    <property type="entry name" value="MgTranspt_CorA/ZnTranspt_ZntB"/>
</dbReference>
<feature type="transmembrane region" description="Helical" evidence="6">
    <location>
        <begin position="451"/>
        <end position="471"/>
    </location>
</feature>
<dbReference type="Pfam" id="PF01544">
    <property type="entry name" value="CorA"/>
    <property type="match status" value="1"/>
</dbReference>
<dbReference type="GO" id="GO:0015095">
    <property type="term" value="F:magnesium ion transmembrane transporter activity"/>
    <property type="evidence" value="ECO:0007669"/>
    <property type="project" value="TreeGrafter"/>
</dbReference>
<dbReference type="STRING" id="946122.A0A0C2SAB4"/>
<keyword evidence="8" id="KW-1185">Reference proteome</keyword>
<feature type="transmembrane region" description="Helical" evidence="6">
    <location>
        <begin position="483"/>
        <end position="504"/>
    </location>
</feature>
<dbReference type="GO" id="GO:0000287">
    <property type="term" value="F:magnesium ion binding"/>
    <property type="evidence" value="ECO:0007669"/>
    <property type="project" value="TreeGrafter"/>
</dbReference>
<comment type="subcellular location">
    <subcellularLocation>
        <location evidence="1">Cell membrane</location>
        <topology evidence="1">Multi-pass membrane protein</topology>
    </subcellularLocation>
</comment>
<evidence type="ECO:0000256" key="4">
    <source>
        <dbReference type="ARBA" id="ARBA00023136"/>
    </source>
</evidence>
<dbReference type="Proteomes" id="UP000054549">
    <property type="component" value="Unassembled WGS sequence"/>
</dbReference>
<dbReference type="GO" id="GO:0015087">
    <property type="term" value="F:cobalt ion transmembrane transporter activity"/>
    <property type="evidence" value="ECO:0007669"/>
    <property type="project" value="TreeGrafter"/>
</dbReference>
<evidence type="ECO:0000313" key="8">
    <source>
        <dbReference type="Proteomes" id="UP000054549"/>
    </source>
</evidence>
<reference evidence="7 8" key="1">
    <citation type="submission" date="2014-04" db="EMBL/GenBank/DDBJ databases">
        <title>Evolutionary Origins and Diversification of the Mycorrhizal Mutualists.</title>
        <authorList>
            <consortium name="DOE Joint Genome Institute"/>
            <consortium name="Mycorrhizal Genomics Consortium"/>
            <person name="Kohler A."/>
            <person name="Kuo A."/>
            <person name="Nagy L.G."/>
            <person name="Floudas D."/>
            <person name="Copeland A."/>
            <person name="Barry K.W."/>
            <person name="Cichocki N."/>
            <person name="Veneault-Fourrey C."/>
            <person name="LaButti K."/>
            <person name="Lindquist E.A."/>
            <person name="Lipzen A."/>
            <person name="Lundell T."/>
            <person name="Morin E."/>
            <person name="Murat C."/>
            <person name="Riley R."/>
            <person name="Ohm R."/>
            <person name="Sun H."/>
            <person name="Tunlid A."/>
            <person name="Henrissat B."/>
            <person name="Grigoriev I.V."/>
            <person name="Hibbett D.S."/>
            <person name="Martin F."/>
        </authorList>
    </citation>
    <scope>NUCLEOTIDE SEQUENCE [LARGE SCALE GENOMIC DNA]</scope>
    <source>
        <strain evidence="7 8">Koide BX008</strain>
    </source>
</reference>
<dbReference type="GO" id="GO:0050897">
    <property type="term" value="F:cobalt ion binding"/>
    <property type="evidence" value="ECO:0007669"/>
    <property type="project" value="TreeGrafter"/>
</dbReference>
<dbReference type="OrthoDB" id="3231000at2759"/>